<dbReference type="SUPFAM" id="SSF54928">
    <property type="entry name" value="RNA-binding domain, RBD"/>
    <property type="match status" value="1"/>
</dbReference>
<evidence type="ECO:0000256" key="1">
    <source>
        <dbReference type="ARBA" id="ARBA00004609"/>
    </source>
</evidence>
<protein>
    <recommendedName>
        <fullName evidence="6">1,3-beta-glucanosyltransferase</fullName>
        <ecNumber evidence="6">2.4.1.-</ecNumber>
    </recommendedName>
</protein>
<dbReference type="GO" id="GO:0071970">
    <property type="term" value="P:fungal-type cell wall (1-&gt;3)-beta-D-glucan biosynthetic process"/>
    <property type="evidence" value="ECO:0007669"/>
    <property type="project" value="TreeGrafter"/>
</dbReference>
<keyword evidence="10" id="KW-1185">Reference proteome</keyword>
<organism evidence="9 10">
    <name type="scientific">Curvularia kusanoi</name>
    <name type="common">Cochliobolus kusanoi</name>
    <dbReference type="NCBI Taxonomy" id="90978"/>
    <lineage>
        <taxon>Eukaryota</taxon>
        <taxon>Fungi</taxon>
        <taxon>Dikarya</taxon>
        <taxon>Ascomycota</taxon>
        <taxon>Pezizomycotina</taxon>
        <taxon>Dothideomycetes</taxon>
        <taxon>Pleosporomycetidae</taxon>
        <taxon>Pleosporales</taxon>
        <taxon>Pleosporineae</taxon>
        <taxon>Pleosporaceae</taxon>
        <taxon>Curvularia</taxon>
    </lineage>
</organism>
<evidence type="ECO:0000256" key="3">
    <source>
        <dbReference type="ARBA" id="ARBA00022729"/>
    </source>
</evidence>
<comment type="subcellular location">
    <subcellularLocation>
        <location evidence="1 6">Cell membrane</location>
        <topology evidence="1 6">Lipid-anchor</topology>
        <topology evidence="1 6">GPI-anchor</topology>
    </subcellularLocation>
</comment>
<dbReference type="EC" id="2.4.1.-" evidence="6"/>
<dbReference type="PANTHER" id="PTHR31468:SF4">
    <property type="entry name" value="1,3-BETA-GLUCANOSYLTRANSFERASE GAS3-RELATED"/>
    <property type="match status" value="1"/>
</dbReference>
<evidence type="ECO:0000313" key="10">
    <source>
        <dbReference type="Proteomes" id="UP000801428"/>
    </source>
</evidence>
<evidence type="ECO:0000256" key="5">
    <source>
        <dbReference type="PROSITE-ProRule" id="PRU00176"/>
    </source>
</evidence>
<dbReference type="InterPro" id="IPR004886">
    <property type="entry name" value="Glucanosyltransferase"/>
</dbReference>
<evidence type="ECO:0000256" key="2">
    <source>
        <dbReference type="ARBA" id="ARBA00007528"/>
    </source>
</evidence>
<dbReference type="GO" id="GO:0042124">
    <property type="term" value="F:1,3-beta-glucanosyltransferase activity"/>
    <property type="evidence" value="ECO:0007669"/>
    <property type="project" value="TreeGrafter"/>
</dbReference>
<dbReference type="EMBL" id="SWKU01000022">
    <property type="protein sequence ID" value="KAF2997648.1"/>
    <property type="molecule type" value="Genomic_DNA"/>
</dbReference>
<dbReference type="GO" id="GO:0031505">
    <property type="term" value="P:fungal-type cell wall organization"/>
    <property type="evidence" value="ECO:0007669"/>
    <property type="project" value="TreeGrafter"/>
</dbReference>
<dbReference type="PROSITE" id="PS50102">
    <property type="entry name" value="RRM"/>
    <property type="match status" value="1"/>
</dbReference>
<dbReference type="Pfam" id="PF03198">
    <property type="entry name" value="Glyco_hydro_72"/>
    <property type="match status" value="1"/>
</dbReference>
<feature type="region of interest" description="Disordered" evidence="7">
    <location>
        <begin position="463"/>
        <end position="515"/>
    </location>
</feature>
<dbReference type="SMART" id="SM00360">
    <property type="entry name" value="RRM"/>
    <property type="match status" value="1"/>
</dbReference>
<evidence type="ECO:0000259" key="8">
    <source>
        <dbReference type="PROSITE" id="PS50102"/>
    </source>
</evidence>
<evidence type="ECO:0000256" key="6">
    <source>
        <dbReference type="RuleBase" id="RU361209"/>
    </source>
</evidence>
<reference evidence="9" key="1">
    <citation type="submission" date="2019-04" db="EMBL/GenBank/DDBJ databases">
        <title>Sequencing of skin fungus with MAO and IRED activity.</title>
        <authorList>
            <person name="Marsaioli A.J."/>
            <person name="Bonatto J.M.C."/>
            <person name="Reis Junior O."/>
        </authorList>
    </citation>
    <scope>NUCLEOTIDE SEQUENCE</scope>
    <source>
        <strain evidence="9">30M1</strain>
    </source>
</reference>
<evidence type="ECO:0000313" key="9">
    <source>
        <dbReference type="EMBL" id="KAF2997648.1"/>
    </source>
</evidence>
<dbReference type="PANTHER" id="PTHR31468">
    <property type="entry name" value="1,3-BETA-GLUCANOSYLTRANSFERASE GAS1"/>
    <property type="match status" value="1"/>
</dbReference>
<comment type="caution">
    <text evidence="9">The sequence shown here is derived from an EMBL/GenBank/DDBJ whole genome shotgun (WGS) entry which is preliminary data.</text>
</comment>
<evidence type="ECO:0000256" key="7">
    <source>
        <dbReference type="SAM" id="MobiDB-lite"/>
    </source>
</evidence>
<comment type="similarity">
    <text evidence="2 6">Belongs to the glycosyl hydrolase 72 family.</text>
</comment>
<proteinExistence type="inferred from homology"/>
<comment type="function">
    <text evidence="6">Splits internally a 1,3-beta-glucan molecule and transfers the newly generated reducing end (the donor) to the non-reducing end of another 1,3-beta-glucan molecule (the acceptor) forming a 1,3-beta linkage, resulting in the elongation of 1,3-beta-glucan chains in the cell wall.</text>
</comment>
<dbReference type="AlphaFoldDB" id="A0A9P4W415"/>
<keyword evidence="6" id="KW-0449">Lipoprotein</keyword>
<dbReference type="Gene3D" id="3.20.20.80">
    <property type="entry name" value="Glycosidases"/>
    <property type="match status" value="1"/>
</dbReference>
<name>A0A9P4W415_CURKU</name>
<dbReference type="InterPro" id="IPR012677">
    <property type="entry name" value="Nucleotide-bd_a/b_plait_sf"/>
</dbReference>
<evidence type="ECO:0000256" key="4">
    <source>
        <dbReference type="ARBA" id="ARBA00023180"/>
    </source>
</evidence>
<gene>
    <name evidence="9" type="ORF">E8E13_005309</name>
</gene>
<dbReference type="Gene3D" id="3.30.70.330">
    <property type="match status" value="1"/>
</dbReference>
<keyword evidence="6" id="KW-0336">GPI-anchor</keyword>
<keyword evidence="5" id="KW-0694">RNA-binding</keyword>
<dbReference type="SUPFAM" id="SSF51445">
    <property type="entry name" value="(Trans)glycosidases"/>
    <property type="match status" value="1"/>
</dbReference>
<dbReference type="GO" id="GO:0098552">
    <property type="term" value="C:side of membrane"/>
    <property type="evidence" value="ECO:0007669"/>
    <property type="project" value="UniProtKB-KW"/>
</dbReference>
<feature type="region of interest" description="Disordered" evidence="7">
    <location>
        <begin position="297"/>
        <end position="323"/>
    </location>
</feature>
<accession>A0A9P4W415</accession>
<dbReference type="OrthoDB" id="1055148at2759"/>
<dbReference type="InterPro" id="IPR035979">
    <property type="entry name" value="RBD_domain_sf"/>
</dbReference>
<feature type="domain" description="RRM" evidence="8">
    <location>
        <begin position="385"/>
        <end position="463"/>
    </location>
</feature>
<sequence>MSDRPASIPITVRGRYLWRGDERFFVRGVSYQIPSMQDPICDARLPQLRHDISLFKELGLNTLFVYFVDDTKRHGQAMKLLEEAGIYVFTGISTRFSTINRLDPYGSYHSTAVSEFFTTVNVMAQYPNTLGVLAGNSITNSPRTRGAAPVIKAVVRDLKKYMKIQHAASGQRILPIGYSAAAVDLLDMTLLKYLSLGRSTSCIDFWACNCYMWAGESNLQMSGYESLLNRLQDAAIPIFMSGYGANIPNPRLFQETLALYSPQMSRVFSGGCAYTFWEAMNSYGLVDLVDQEHAPSASAEAIEQRHQSALTKADNPRKTAEKRRTDRGILAIFHDFVRYKENLEATRGIDTAWEGNIMEHEAAERGNVDTTQMSWPWEPEAQLPDTIVVEALTKNVKEGHIREIFGKFGTIKDLRMPMNPVFNINRGTAYILYAEIDEAERAIAKMHEAQLDGAKIQVSIVLPRRRFSQTPPPRRGGPHPRFQDDYYNNSNNNMPLPGPAAISTHPTTDRVQEAV</sequence>
<keyword evidence="3" id="KW-0732">Signal</keyword>
<keyword evidence="4" id="KW-0325">Glycoprotein</keyword>
<dbReference type="GO" id="GO:0003723">
    <property type="term" value="F:RNA binding"/>
    <property type="evidence" value="ECO:0007669"/>
    <property type="project" value="UniProtKB-UniRule"/>
</dbReference>
<keyword evidence="6" id="KW-0808">Transferase</keyword>
<dbReference type="Pfam" id="PF00076">
    <property type="entry name" value="RRM_1"/>
    <property type="match status" value="1"/>
</dbReference>
<dbReference type="InterPro" id="IPR000504">
    <property type="entry name" value="RRM_dom"/>
</dbReference>
<dbReference type="Proteomes" id="UP000801428">
    <property type="component" value="Unassembled WGS sequence"/>
</dbReference>
<dbReference type="InterPro" id="IPR017853">
    <property type="entry name" value="GH"/>
</dbReference>
<dbReference type="GO" id="GO:0005886">
    <property type="term" value="C:plasma membrane"/>
    <property type="evidence" value="ECO:0007669"/>
    <property type="project" value="UniProtKB-SubCell"/>
</dbReference>
<keyword evidence="6" id="KW-0472">Membrane</keyword>
<feature type="compositionally biased region" description="Basic and acidic residues" evidence="7">
    <location>
        <begin position="314"/>
        <end position="323"/>
    </location>
</feature>